<dbReference type="GO" id="GO:0003700">
    <property type="term" value="F:DNA-binding transcription factor activity"/>
    <property type="evidence" value="ECO:0007669"/>
    <property type="project" value="TreeGrafter"/>
</dbReference>
<dbReference type="SMART" id="SM00530">
    <property type="entry name" value="HTH_XRE"/>
    <property type="match status" value="1"/>
</dbReference>
<dbReference type="KEGG" id="shm:Shewmr7_3003"/>
<evidence type="ECO:0000313" key="3">
    <source>
        <dbReference type="EMBL" id="ABI43987.1"/>
    </source>
</evidence>
<dbReference type="SUPFAM" id="SSF47413">
    <property type="entry name" value="lambda repressor-like DNA-binding domains"/>
    <property type="match status" value="1"/>
</dbReference>
<dbReference type="InterPro" id="IPR050807">
    <property type="entry name" value="TransReg_Diox_bact_type"/>
</dbReference>
<dbReference type="Gene3D" id="1.10.260.40">
    <property type="entry name" value="lambda repressor-like DNA-binding domains"/>
    <property type="match status" value="1"/>
</dbReference>
<dbReference type="HOGENOM" id="CLU_085376_1_4_6"/>
<dbReference type="PANTHER" id="PTHR46797">
    <property type="entry name" value="HTH-TYPE TRANSCRIPTIONAL REGULATOR"/>
    <property type="match status" value="1"/>
</dbReference>
<dbReference type="GO" id="GO:0003677">
    <property type="term" value="F:DNA binding"/>
    <property type="evidence" value="ECO:0007669"/>
    <property type="project" value="UniProtKB-KW"/>
</dbReference>
<keyword evidence="1" id="KW-0238">DNA-binding</keyword>
<dbReference type="InterPro" id="IPR001387">
    <property type="entry name" value="Cro/C1-type_HTH"/>
</dbReference>
<dbReference type="PANTHER" id="PTHR46797:SF11">
    <property type="entry name" value="HTH-TYPE TRANSCRIPTIONAL REGULATOR PUUR"/>
    <property type="match status" value="1"/>
</dbReference>
<sequence>MFGMMFILNNLFFIYRGNRSFGEMRNLDIGASLRTVRKMKGLSQRELAKRAGVTNSTISMIEKNSVSPSVSSLKKVLSGIPMSLVDFFSIEASIESEQKVVYRSDELLDIGTGPLEFKLIGRDFPNRAMSVMSETYPPGSDTGEEMLKHEGEEAAMVIEGKFELTVGDEVYILEAGDSYYFNSELPHRFRNPFDEPCRLVSATTPANF</sequence>
<dbReference type="InterPro" id="IPR011051">
    <property type="entry name" value="RmlC_Cupin_sf"/>
</dbReference>
<dbReference type="InterPro" id="IPR010982">
    <property type="entry name" value="Lambda_DNA-bd_dom_sf"/>
</dbReference>
<dbReference type="SUPFAM" id="SSF51182">
    <property type="entry name" value="RmlC-like cupins"/>
    <property type="match status" value="1"/>
</dbReference>
<dbReference type="GO" id="GO:0005829">
    <property type="term" value="C:cytosol"/>
    <property type="evidence" value="ECO:0007669"/>
    <property type="project" value="TreeGrafter"/>
</dbReference>
<reference evidence="3" key="1">
    <citation type="submission" date="2006-08" db="EMBL/GenBank/DDBJ databases">
        <title>Complete sequence of Chromosome1 of Shewanella sp. MR-7.</title>
        <authorList>
            <consortium name="US DOE Joint Genome Institute"/>
            <person name="Copeland A."/>
            <person name="Lucas S."/>
            <person name="Lapidus A."/>
            <person name="Barry K."/>
            <person name="Detter J.C."/>
            <person name="Glavina del Rio T."/>
            <person name="Hammon N."/>
            <person name="Israni S."/>
            <person name="Dalin E."/>
            <person name="Tice H."/>
            <person name="Pitluck S."/>
            <person name="Kiss H."/>
            <person name="Brettin T."/>
            <person name="Bruce D."/>
            <person name="Han C."/>
            <person name="Tapia R."/>
            <person name="Gilna P."/>
            <person name="Schmutz J."/>
            <person name="Larimer F."/>
            <person name="Land M."/>
            <person name="Hauser L."/>
            <person name="Kyrpides N."/>
            <person name="Mikhailova N."/>
            <person name="Nealson K."/>
            <person name="Konstantinidis K."/>
            <person name="Klappenbach J."/>
            <person name="Tiedje J."/>
            <person name="Richardson P."/>
        </authorList>
    </citation>
    <scope>NUCLEOTIDE SEQUENCE</scope>
    <source>
        <strain evidence="3">MR-7</strain>
    </source>
</reference>
<proteinExistence type="predicted"/>
<evidence type="ECO:0000259" key="2">
    <source>
        <dbReference type="PROSITE" id="PS50943"/>
    </source>
</evidence>
<dbReference type="CDD" id="cd02209">
    <property type="entry name" value="cupin_XRE_C"/>
    <property type="match status" value="1"/>
</dbReference>
<dbReference type="AlphaFoldDB" id="Q0HSB8"/>
<gene>
    <name evidence="3" type="ordered locus">Shewmr7_3003</name>
</gene>
<name>Q0HSB8_SHESR</name>
<dbReference type="InterPro" id="IPR014710">
    <property type="entry name" value="RmlC-like_jellyroll"/>
</dbReference>
<dbReference type="PROSITE" id="PS50943">
    <property type="entry name" value="HTH_CROC1"/>
    <property type="match status" value="1"/>
</dbReference>
<dbReference type="Pfam" id="PF07883">
    <property type="entry name" value="Cupin_2"/>
    <property type="match status" value="1"/>
</dbReference>
<protein>
    <submittedName>
        <fullName evidence="3">Transcriptional regulator, XRE family with cupin sensor</fullName>
    </submittedName>
</protein>
<dbReference type="Gene3D" id="2.60.120.10">
    <property type="entry name" value="Jelly Rolls"/>
    <property type="match status" value="1"/>
</dbReference>
<dbReference type="InterPro" id="IPR013096">
    <property type="entry name" value="Cupin_2"/>
</dbReference>
<dbReference type="CDD" id="cd00093">
    <property type="entry name" value="HTH_XRE"/>
    <property type="match status" value="1"/>
</dbReference>
<evidence type="ECO:0000256" key="1">
    <source>
        <dbReference type="ARBA" id="ARBA00023125"/>
    </source>
</evidence>
<accession>Q0HSB8</accession>
<feature type="domain" description="HTH cro/C1-type" evidence="2">
    <location>
        <begin position="33"/>
        <end position="87"/>
    </location>
</feature>
<organism evidence="3">
    <name type="scientific">Shewanella sp. (strain MR-7)</name>
    <dbReference type="NCBI Taxonomy" id="60481"/>
    <lineage>
        <taxon>Bacteria</taxon>
        <taxon>Pseudomonadati</taxon>
        <taxon>Pseudomonadota</taxon>
        <taxon>Gammaproteobacteria</taxon>
        <taxon>Alteromonadales</taxon>
        <taxon>Shewanellaceae</taxon>
        <taxon>Shewanella</taxon>
    </lineage>
</organism>
<dbReference type="Pfam" id="PF01381">
    <property type="entry name" value="HTH_3"/>
    <property type="match status" value="1"/>
</dbReference>
<dbReference type="EMBL" id="CP000444">
    <property type="protein sequence ID" value="ABI43987.1"/>
    <property type="molecule type" value="Genomic_DNA"/>
</dbReference>